<dbReference type="NCBIfam" id="NF038083">
    <property type="entry name" value="CU044_5270_fam"/>
    <property type="match status" value="1"/>
</dbReference>
<evidence type="ECO:0000313" key="3">
    <source>
        <dbReference type="EMBL" id="MER7372705.1"/>
    </source>
</evidence>
<gene>
    <name evidence="3" type="ORF">ABT384_08580</name>
</gene>
<reference evidence="3 4" key="1">
    <citation type="submission" date="2024-06" db="EMBL/GenBank/DDBJ databases">
        <title>The Natural Products Discovery Center: Release of the First 8490 Sequenced Strains for Exploring Actinobacteria Biosynthetic Diversity.</title>
        <authorList>
            <person name="Kalkreuter E."/>
            <person name="Kautsar S.A."/>
            <person name="Yang D."/>
            <person name="Bader C.D."/>
            <person name="Teijaro C.N."/>
            <person name="Fluegel L."/>
            <person name="Davis C.M."/>
            <person name="Simpson J.R."/>
            <person name="Lauterbach L."/>
            <person name="Steele A.D."/>
            <person name="Gui C."/>
            <person name="Meng S."/>
            <person name="Li G."/>
            <person name="Viehrig K."/>
            <person name="Ye F."/>
            <person name="Su P."/>
            <person name="Kiefer A.F."/>
            <person name="Nichols A."/>
            <person name="Cepeda A.J."/>
            <person name="Yan W."/>
            <person name="Fan B."/>
            <person name="Jiang Y."/>
            <person name="Adhikari A."/>
            <person name="Zheng C.-J."/>
            <person name="Schuster L."/>
            <person name="Cowan T.M."/>
            <person name="Smanski M.J."/>
            <person name="Chevrette M.G."/>
            <person name="De Carvalho L.P.S."/>
            <person name="Shen B."/>
        </authorList>
    </citation>
    <scope>NUCLEOTIDE SEQUENCE [LARGE SCALE GENOMIC DNA]</scope>
    <source>
        <strain evidence="3 4">NPDC000155</strain>
    </source>
</reference>
<dbReference type="RefSeq" id="WP_190070140.1">
    <property type="nucleotide sequence ID" value="NZ_BNBM01000004.1"/>
</dbReference>
<protein>
    <submittedName>
        <fullName evidence="3">CU044_5270 family protein</fullName>
    </submittedName>
</protein>
<evidence type="ECO:0000256" key="1">
    <source>
        <dbReference type="SAM" id="MobiDB-lite"/>
    </source>
</evidence>
<sequence>MADELELLRRANPVPVDGPHYGDGPLDHTAERHLDLLLHEHRPPAPRRRTRLAWGLAASAVVAALVSALLFTGQTTAPAVAAPRPLVVRAESTPVSMARLAERAEQAASQGSPELRKGTHVQSWSLAMSDQDPPITLPQERIVRWNSDDSHTELVVATDPRHPGRPVLTDEGGAPRLVDDGHVLNRRTYPPSWSDAPPESPPPHDPEALHDYLEEAERAFLADHSQPLSTAELLDATEILLDHWTLGPRESAALARLLADAEGLRPVGRVTDRLGRHGQAYVYDGEDSRRMLIMNPADGSVLGLEQTFTRDDPRYGVTAGDVMTYSAWMR</sequence>
<proteinExistence type="predicted"/>
<keyword evidence="2" id="KW-1133">Transmembrane helix</keyword>
<name>A0ABV1XMJ2_9ACTN</name>
<dbReference type="Proteomes" id="UP001486207">
    <property type="component" value="Unassembled WGS sequence"/>
</dbReference>
<feature type="region of interest" description="Disordered" evidence="1">
    <location>
        <begin position="157"/>
        <end position="208"/>
    </location>
</feature>
<dbReference type="EMBL" id="JBEPFB010000003">
    <property type="protein sequence ID" value="MER7372705.1"/>
    <property type="molecule type" value="Genomic_DNA"/>
</dbReference>
<keyword evidence="2" id="KW-0472">Membrane</keyword>
<organism evidence="3 4">
    <name type="scientific">Streptomyces lanatus</name>
    <dbReference type="NCBI Taxonomy" id="66900"/>
    <lineage>
        <taxon>Bacteria</taxon>
        <taxon>Bacillati</taxon>
        <taxon>Actinomycetota</taxon>
        <taxon>Actinomycetes</taxon>
        <taxon>Kitasatosporales</taxon>
        <taxon>Streptomycetaceae</taxon>
        <taxon>Streptomyces</taxon>
    </lineage>
</organism>
<keyword evidence="4" id="KW-1185">Reference proteome</keyword>
<feature type="transmembrane region" description="Helical" evidence="2">
    <location>
        <begin position="52"/>
        <end position="71"/>
    </location>
</feature>
<comment type="caution">
    <text evidence="3">The sequence shown here is derived from an EMBL/GenBank/DDBJ whole genome shotgun (WGS) entry which is preliminary data.</text>
</comment>
<dbReference type="InterPro" id="IPR047789">
    <property type="entry name" value="CU044_5270-like"/>
</dbReference>
<evidence type="ECO:0000313" key="4">
    <source>
        <dbReference type="Proteomes" id="UP001486207"/>
    </source>
</evidence>
<evidence type="ECO:0000256" key="2">
    <source>
        <dbReference type="SAM" id="Phobius"/>
    </source>
</evidence>
<keyword evidence="2" id="KW-0812">Transmembrane</keyword>
<accession>A0ABV1XMJ2</accession>